<dbReference type="OrthoDB" id="9785372at2"/>
<dbReference type="Pfam" id="PF13460">
    <property type="entry name" value="NAD_binding_10"/>
    <property type="match status" value="1"/>
</dbReference>
<name>A0A379MMX6_9BACT</name>
<gene>
    <name evidence="2" type="ORF">NCTC11190_00097</name>
</gene>
<feature type="domain" description="NAD(P)-binding" evidence="1">
    <location>
        <begin position="8"/>
        <end position="200"/>
    </location>
</feature>
<evidence type="ECO:0000259" key="1">
    <source>
        <dbReference type="Pfam" id="PF13460"/>
    </source>
</evidence>
<proteinExistence type="predicted"/>
<dbReference type="PANTHER" id="PTHR43355:SF2">
    <property type="entry name" value="FLAVIN REDUCTASE (NADPH)"/>
    <property type="match status" value="1"/>
</dbReference>
<protein>
    <submittedName>
        <fullName evidence="2">NADH-flavin reductase</fullName>
    </submittedName>
</protein>
<dbReference type="InterPro" id="IPR016040">
    <property type="entry name" value="NAD(P)-bd_dom"/>
</dbReference>
<dbReference type="CDD" id="cd05244">
    <property type="entry name" value="BVR-B_like_SDR_a"/>
    <property type="match status" value="1"/>
</dbReference>
<dbReference type="InterPro" id="IPR051606">
    <property type="entry name" value="Polyketide_Oxido-like"/>
</dbReference>
<reference evidence="2 3" key="1">
    <citation type="submission" date="2018-06" db="EMBL/GenBank/DDBJ databases">
        <authorList>
            <consortium name="Pathogen Informatics"/>
            <person name="Doyle S."/>
        </authorList>
    </citation>
    <scope>NUCLEOTIDE SEQUENCE [LARGE SCALE GENOMIC DNA]</scope>
    <source>
        <strain evidence="2 3">NCTC11190</strain>
    </source>
</reference>
<dbReference type="GO" id="GO:0016646">
    <property type="term" value="F:oxidoreductase activity, acting on the CH-NH group of donors, NAD or NADP as acceptor"/>
    <property type="evidence" value="ECO:0007669"/>
    <property type="project" value="TreeGrafter"/>
</dbReference>
<dbReference type="RefSeq" id="WP_027291033.1">
    <property type="nucleotide sequence ID" value="NZ_CALVFX010000004.1"/>
</dbReference>
<dbReference type="Gene3D" id="3.40.50.720">
    <property type="entry name" value="NAD(P)-binding Rossmann-like Domain"/>
    <property type="match status" value="1"/>
</dbReference>
<keyword evidence="3" id="KW-1185">Reference proteome</keyword>
<dbReference type="PANTHER" id="PTHR43355">
    <property type="entry name" value="FLAVIN REDUCTASE (NADPH)"/>
    <property type="match status" value="1"/>
</dbReference>
<dbReference type="Proteomes" id="UP000255233">
    <property type="component" value="Unassembled WGS sequence"/>
</dbReference>
<dbReference type="InterPro" id="IPR036291">
    <property type="entry name" value="NAD(P)-bd_dom_sf"/>
</dbReference>
<dbReference type="AlphaFoldDB" id="A0A379MMX6"/>
<dbReference type="STRING" id="880526.GCA_000427365_01341"/>
<accession>A0A379MMX6</accession>
<evidence type="ECO:0000313" key="3">
    <source>
        <dbReference type="Proteomes" id="UP000255233"/>
    </source>
</evidence>
<evidence type="ECO:0000313" key="2">
    <source>
        <dbReference type="EMBL" id="SUE32915.1"/>
    </source>
</evidence>
<sequence length="216" mass="23713">MKQVVIIGASGFVGSALLDEALERGWQVKALVRNAGKIRRRGPELKVVETDVTDEGKLERLVRGAGAVISAFNPGWSNPDIYEETLQGYRTIIEGVRRSGVKRLLVVGGAGSLFVRPGVRVLDGPMPERILPGVKSLAQVYYDLLMPETELDWIFLSPSADLTAGGRTAKFRLGKDDLLVDAATGRSHISVQDYAVAMIDELEEPQHHRERFTVGY</sequence>
<dbReference type="SUPFAM" id="SSF51735">
    <property type="entry name" value="NAD(P)-binding Rossmann-fold domains"/>
    <property type="match status" value="1"/>
</dbReference>
<dbReference type="EMBL" id="UGVL01000001">
    <property type="protein sequence ID" value="SUE32915.1"/>
    <property type="molecule type" value="Genomic_DNA"/>
</dbReference>
<organism evidence="2 3">
    <name type="scientific">Rikenella microfusus</name>
    <dbReference type="NCBI Taxonomy" id="28139"/>
    <lineage>
        <taxon>Bacteria</taxon>
        <taxon>Pseudomonadati</taxon>
        <taxon>Bacteroidota</taxon>
        <taxon>Bacteroidia</taxon>
        <taxon>Bacteroidales</taxon>
        <taxon>Rikenellaceae</taxon>
        <taxon>Rikenella</taxon>
    </lineage>
</organism>